<organism evidence="2 3">
    <name type="scientific">Chitinilyticum piscinae</name>
    <dbReference type="NCBI Taxonomy" id="2866724"/>
    <lineage>
        <taxon>Bacteria</taxon>
        <taxon>Pseudomonadati</taxon>
        <taxon>Pseudomonadota</taxon>
        <taxon>Betaproteobacteria</taxon>
        <taxon>Neisseriales</taxon>
        <taxon>Chitinibacteraceae</taxon>
        <taxon>Chitinilyticum</taxon>
    </lineage>
</organism>
<accession>A0A8J7FLJ2</accession>
<gene>
    <name evidence="2" type="ORF">INR99_11845</name>
</gene>
<dbReference type="Proteomes" id="UP000604481">
    <property type="component" value="Unassembled WGS sequence"/>
</dbReference>
<dbReference type="SUPFAM" id="SSF53474">
    <property type="entry name" value="alpha/beta-Hydrolases"/>
    <property type="match status" value="1"/>
</dbReference>
<reference evidence="2 3" key="1">
    <citation type="submission" date="2020-10" db="EMBL/GenBank/DDBJ databases">
        <title>The genome sequence of Chitinilyticum litopenaei 4Y14.</title>
        <authorList>
            <person name="Liu Y."/>
        </authorList>
    </citation>
    <scope>NUCLEOTIDE SEQUENCE [LARGE SCALE GENOMIC DNA]</scope>
    <source>
        <strain evidence="2 3">4Y14</strain>
    </source>
</reference>
<dbReference type="PANTHER" id="PTHR12277:SF81">
    <property type="entry name" value="PROTEIN ABHD13"/>
    <property type="match status" value="1"/>
</dbReference>
<sequence>MHRLLLLFAGTGVLLYLLACLGLYLQQRALLYFPVAAARTDPAHRETLRVPDATLQLAVQHHDGDEALIYFGGNREDVSQTLSDYAAAFPGRAIYMLHYRGYGGSSGEPSEAALHADALALYQRVRQQHARITVIGRSLGSGVAIRLAAQRPVEQLVLVTPYDSVLNVAQEQYPWVPVSLLLHDTFESWRVAPQISAPTLLIAAGNDRLIPPEHARALLAAFRPGVARLMILPQAEHNLRNVLPEYFRLLVQTLPLR</sequence>
<dbReference type="AlphaFoldDB" id="A0A8J7FLJ2"/>
<dbReference type="EMBL" id="JADFUA010000006">
    <property type="protein sequence ID" value="MBE9610035.1"/>
    <property type="molecule type" value="Genomic_DNA"/>
</dbReference>
<proteinExistence type="predicted"/>
<evidence type="ECO:0000313" key="3">
    <source>
        <dbReference type="Proteomes" id="UP000604481"/>
    </source>
</evidence>
<dbReference type="Pfam" id="PF00561">
    <property type="entry name" value="Abhydrolase_1"/>
    <property type="match status" value="1"/>
</dbReference>
<keyword evidence="2" id="KW-0378">Hydrolase</keyword>
<protein>
    <submittedName>
        <fullName evidence="2">Alpha/beta hydrolase</fullName>
    </submittedName>
</protein>
<dbReference type="Gene3D" id="3.40.50.1820">
    <property type="entry name" value="alpha/beta hydrolase"/>
    <property type="match status" value="1"/>
</dbReference>
<feature type="domain" description="AB hydrolase-1" evidence="1">
    <location>
        <begin position="85"/>
        <end position="175"/>
    </location>
</feature>
<name>A0A8J7FLJ2_9NEIS</name>
<dbReference type="GO" id="GO:0016787">
    <property type="term" value="F:hydrolase activity"/>
    <property type="evidence" value="ECO:0007669"/>
    <property type="project" value="UniProtKB-KW"/>
</dbReference>
<comment type="caution">
    <text evidence="2">The sequence shown here is derived from an EMBL/GenBank/DDBJ whole genome shotgun (WGS) entry which is preliminary data.</text>
</comment>
<evidence type="ECO:0000313" key="2">
    <source>
        <dbReference type="EMBL" id="MBE9610035.1"/>
    </source>
</evidence>
<dbReference type="InterPro" id="IPR029058">
    <property type="entry name" value="AB_hydrolase_fold"/>
</dbReference>
<evidence type="ECO:0000259" key="1">
    <source>
        <dbReference type="Pfam" id="PF00561"/>
    </source>
</evidence>
<dbReference type="PANTHER" id="PTHR12277">
    <property type="entry name" value="ALPHA/BETA HYDROLASE DOMAIN-CONTAINING PROTEIN"/>
    <property type="match status" value="1"/>
</dbReference>
<keyword evidence="3" id="KW-1185">Reference proteome</keyword>
<dbReference type="InterPro" id="IPR000073">
    <property type="entry name" value="AB_hydrolase_1"/>
</dbReference>